<gene>
    <name evidence="2" type="ORF">D8674_041179</name>
</gene>
<reference evidence="2 3" key="2">
    <citation type="submission" date="2019-11" db="EMBL/GenBank/DDBJ databases">
        <title>A de novo genome assembly of a pear dwarfing rootstock.</title>
        <authorList>
            <person name="Wang F."/>
            <person name="Wang J."/>
            <person name="Li S."/>
            <person name="Zhang Y."/>
            <person name="Fang M."/>
            <person name="Ma L."/>
            <person name="Zhao Y."/>
            <person name="Jiang S."/>
        </authorList>
    </citation>
    <scope>NUCLEOTIDE SEQUENCE [LARGE SCALE GENOMIC DNA]</scope>
    <source>
        <strain evidence="2">S2</strain>
        <tissue evidence="2">Leaf</tissue>
    </source>
</reference>
<name>A0A5N5HDW2_9ROSA</name>
<dbReference type="SUPFAM" id="SSF52540">
    <property type="entry name" value="P-loop containing nucleoside triphosphate hydrolases"/>
    <property type="match status" value="1"/>
</dbReference>
<sequence>MVDTPGHANFGCEVERVVGIVKGAILVVDAGEGPLAQTQFVLARALKYGLHPILLLNKVDCPAVFEERHTFCTPRTLFQTEIIRECFVAQNDNQVFEFNSKHLLLEQHLFSSQRVDWSFPPIYDDYSDDGYLVISTKEVFPIKFIQEITSSTTTQGSLEPTVFQHLPIKEGNSWLEDDFNGFDVVDCTILQIWFGAVFVNTQVFGEPKQLTPWTGRKPKFKSRLKRCKLEDKFFLTRGE</sequence>
<dbReference type="Proteomes" id="UP000327157">
    <property type="component" value="Unassembled WGS sequence"/>
</dbReference>
<dbReference type="OrthoDB" id="3067283at2759"/>
<evidence type="ECO:0000313" key="3">
    <source>
        <dbReference type="Proteomes" id="UP000327157"/>
    </source>
</evidence>
<dbReference type="PANTHER" id="PTHR42908">
    <property type="entry name" value="TRANSLATION ELONGATION FACTOR-RELATED"/>
    <property type="match status" value="1"/>
</dbReference>
<dbReference type="GO" id="GO:0005829">
    <property type="term" value="C:cytosol"/>
    <property type="evidence" value="ECO:0007669"/>
    <property type="project" value="TreeGrafter"/>
</dbReference>
<dbReference type="Gene3D" id="3.40.50.300">
    <property type="entry name" value="P-loop containing nucleotide triphosphate hydrolases"/>
    <property type="match status" value="1"/>
</dbReference>
<comment type="caution">
    <text evidence="2">The sequence shown here is derived from an EMBL/GenBank/DDBJ whole genome shotgun (WGS) entry which is preliminary data.</text>
</comment>
<dbReference type="PANTHER" id="PTHR42908:SF8">
    <property type="entry name" value="TR-TYPE G DOMAIN-CONTAINING PROTEIN"/>
    <property type="match status" value="1"/>
</dbReference>
<dbReference type="GO" id="GO:0005525">
    <property type="term" value="F:GTP binding"/>
    <property type="evidence" value="ECO:0007669"/>
    <property type="project" value="InterPro"/>
</dbReference>
<reference evidence="2 3" key="1">
    <citation type="submission" date="2019-09" db="EMBL/GenBank/DDBJ databases">
        <authorList>
            <person name="Ou C."/>
        </authorList>
    </citation>
    <scope>NUCLEOTIDE SEQUENCE [LARGE SCALE GENOMIC DNA]</scope>
    <source>
        <strain evidence="2">S2</strain>
        <tissue evidence="2">Leaf</tissue>
    </source>
</reference>
<feature type="domain" description="Tr-type G" evidence="1">
    <location>
        <begin position="1"/>
        <end position="71"/>
    </location>
</feature>
<dbReference type="InterPro" id="IPR000795">
    <property type="entry name" value="T_Tr_GTP-bd_dom"/>
</dbReference>
<accession>A0A5N5HDW2</accession>
<protein>
    <submittedName>
        <fullName evidence="2">Translation factor GUF1-like protein</fullName>
    </submittedName>
</protein>
<proteinExistence type="predicted"/>
<dbReference type="Pfam" id="PF00009">
    <property type="entry name" value="GTP_EFTU"/>
    <property type="match status" value="1"/>
</dbReference>
<organism evidence="2 3">
    <name type="scientific">Pyrus ussuriensis x Pyrus communis</name>
    <dbReference type="NCBI Taxonomy" id="2448454"/>
    <lineage>
        <taxon>Eukaryota</taxon>
        <taxon>Viridiplantae</taxon>
        <taxon>Streptophyta</taxon>
        <taxon>Embryophyta</taxon>
        <taxon>Tracheophyta</taxon>
        <taxon>Spermatophyta</taxon>
        <taxon>Magnoliopsida</taxon>
        <taxon>eudicotyledons</taxon>
        <taxon>Gunneridae</taxon>
        <taxon>Pentapetalae</taxon>
        <taxon>rosids</taxon>
        <taxon>fabids</taxon>
        <taxon>Rosales</taxon>
        <taxon>Rosaceae</taxon>
        <taxon>Amygdaloideae</taxon>
        <taxon>Maleae</taxon>
        <taxon>Pyrus</taxon>
    </lineage>
</organism>
<dbReference type="GO" id="GO:0003924">
    <property type="term" value="F:GTPase activity"/>
    <property type="evidence" value="ECO:0007669"/>
    <property type="project" value="InterPro"/>
</dbReference>
<dbReference type="GO" id="GO:1990904">
    <property type="term" value="C:ribonucleoprotein complex"/>
    <property type="evidence" value="ECO:0007669"/>
    <property type="project" value="TreeGrafter"/>
</dbReference>
<dbReference type="EMBL" id="SMOL01000210">
    <property type="protein sequence ID" value="KAB2623630.1"/>
    <property type="molecule type" value="Genomic_DNA"/>
</dbReference>
<keyword evidence="3" id="KW-1185">Reference proteome</keyword>
<evidence type="ECO:0000313" key="2">
    <source>
        <dbReference type="EMBL" id="KAB2623630.1"/>
    </source>
</evidence>
<dbReference type="AlphaFoldDB" id="A0A5N5HDW2"/>
<dbReference type="InterPro" id="IPR027417">
    <property type="entry name" value="P-loop_NTPase"/>
</dbReference>
<evidence type="ECO:0000259" key="1">
    <source>
        <dbReference type="Pfam" id="PF00009"/>
    </source>
</evidence>